<evidence type="ECO:0000313" key="4">
    <source>
        <dbReference type="Proteomes" id="UP001176521"/>
    </source>
</evidence>
<feature type="compositionally biased region" description="Basic and acidic residues" evidence="1">
    <location>
        <begin position="70"/>
        <end position="85"/>
    </location>
</feature>
<evidence type="ECO:0000313" key="3">
    <source>
        <dbReference type="EMBL" id="KAK0526247.1"/>
    </source>
</evidence>
<sequence length="252" mass="27255">MEQDDDEYAAWTAAAGQQLPTEGPAAGLAMRKEQHWRGKRARSPDADDMDEDEDEHDDGDEDEDVLMDAQQERGPRRDYAARDSHGAAAYGTQRRDRDEVQVKVKDSGEAAAAAALSNANVGHQLLLKLGWAGTGAGLGLHAQGRADPLTLHYAKLGADTSGIGKLRSTSAALDDALAQSRLHELAAERMATESADARRAREDGVRRREEVRAEVRASLSAFRCDICDGKQYANAAQFAEHSNSGAKCDGRR</sequence>
<dbReference type="PANTHER" id="PTHR47251">
    <property type="entry name" value="FINGER DOMAIN PROTEIN, PUTATIVE (AFU_ORTHOLOGUE AFUA_3G04180)-RELATED"/>
    <property type="match status" value="1"/>
</dbReference>
<evidence type="ECO:0000259" key="2">
    <source>
        <dbReference type="PROSITE" id="PS50174"/>
    </source>
</evidence>
<dbReference type="PROSITE" id="PS50174">
    <property type="entry name" value="G_PATCH"/>
    <property type="match status" value="1"/>
</dbReference>
<dbReference type="Proteomes" id="UP001176521">
    <property type="component" value="Unassembled WGS sequence"/>
</dbReference>
<gene>
    <name evidence="3" type="ORF">OC842_005245</name>
</gene>
<reference evidence="3" key="1">
    <citation type="journal article" date="2023" name="PhytoFront">
        <title>Draft Genome Resources of Seven Strains of Tilletia horrida, Causal Agent of Kernel Smut of Rice.</title>
        <authorList>
            <person name="Khanal S."/>
            <person name="Antony Babu S."/>
            <person name="Zhou X.G."/>
        </authorList>
    </citation>
    <scope>NUCLEOTIDE SEQUENCE</scope>
    <source>
        <strain evidence="3">TX3</strain>
    </source>
</reference>
<protein>
    <recommendedName>
        <fullName evidence="2">G-patch domain-containing protein</fullName>
    </recommendedName>
</protein>
<dbReference type="PANTHER" id="PTHR47251:SF1">
    <property type="entry name" value="FINGER DOMAIN PROTEIN, PUTATIVE (AFU_ORTHOLOGUE AFUA_3G04180)-RELATED"/>
    <property type="match status" value="1"/>
</dbReference>
<dbReference type="SMART" id="SM00443">
    <property type="entry name" value="G_patch"/>
    <property type="match status" value="1"/>
</dbReference>
<feature type="region of interest" description="Disordered" evidence="1">
    <location>
        <begin position="1"/>
        <end position="98"/>
    </location>
</feature>
<dbReference type="InterPro" id="IPR000467">
    <property type="entry name" value="G_patch_dom"/>
</dbReference>
<organism evidence="3 4">
    <name type="scientific">Tilletia horrida</name>
    <dbReference type="NCBI Taxonomy" id="155126"/>
    <lineage>
        <taxon>Eukaryota</taxon>
        <taxon>Fungi</taxon>
        <taxon>Dikarya</taxon>
        <taxon>Basidiomycota</taxon>
        <taxon>Ustilaginomycotina</taxon>
        <taxon>Exobasidiomycetes</taxon>
        <taxon>Tilletiales</taxon>
        <taxon>Tilletiaceae</taxon>
        <taxon>Tilletia</taxon>
    </lineage>
</organism>
<dbReference type="AlphaFoldDB" id="A0AAN6JPI9"/>
<dbReference type="Pfam" id="PF01585">
    <property type="entry name" value="G-patch"/>
    <property type="match status" value="1"/>
</dbReference>
<keyword evidence="4" id="KW-1185">Reference proteome</keyword>
<dbReference type="EMBL" id="JAPDMQ010000361">
    <property type="protein sequence ID" value="KAK0526247.1"/>
    <property type="molecule type" value="Genomic_DNA"/>
</dbReference>
<dbReference type="GO" id="GO:0003676">
    <property type="term" value="F:nucleic acid binding"/>
    <property type="evidence" value="ECO:0007669"/>
    <property type="project" value="InterPro"/>
</dbReference>
<feature type="domain" description="G-patch" evidence="2">
    <location>
        <begin position="118"/>
        <end position="168"/>
    </location>
</feature>
<name>A0AAN6JPI9_9BASI</name>
<evidence type="ECO:0000256" key="1">
    <source>
        <dbReference type="SAM" id="MobiDB-lite"/>
    </source>
</evidence>
<accession>A0AAN6JPI9</accession>
<proteinExistence type="predicted"/>
<feature type="compositionally biased region" description="Acidic residues" evidence="1">
    <location>
        <begin position="46"/>
        <end position="66"/>
    </location>
</feature>
<comment type="caution">
    <text evidence="3">The sequence shown here is derived from an EMBL/GenBank/DDBJ whole genome shotgun (WGS) entry which is preliminary data.</text>
</comment>